<sequence length="107" mass="12529">MDDYLELKHALEQNKGLTKYKTYCSVYGDALGFLPHVEAGICEHKFHFNCFWEYASRSRRCPIYRVPYSHEMYDFFCTICVPEGAKVINHDTGEVDIKEVGLHPEEF</sequence>
<evidence type="ECO:0008006" key="3">
    <source>
        <dbReference type="Google" id="ProtNLM"/>
    </source>
</evidence>
<protein>
    <recommendedName>
        <fullName evidence="3">RING-type domain-containing protein</fullName>
    </recommendedName>
</protein>
<dbReference type="Proteomes" id="UP001605036">
    <property type="component" value="Unassembled WGS sequence"/>
</dbReference>
<name>A0ABD1YWN0_9MARC</name>
<organism evidence="1 2">
    <name type="scientific">Riccia fluitans</name>
    <dbReference type="NCBI Taxonomy" id="41844"/>
    <lineage>
        <taxon>Eukaryota</taxon>
        <taxon>Viridiplantae</taxon>
        <taxon>Streptophyta</taxon>
        <taxon>Embryophyta</taxon>
        <taxon>Marchantiophyta</taxon>
        <taxon>Marchantiopsida</taxon>
        <taxon>Marchantiidae</taxon>
        <taxon>Marchantiales</taxon>
        <taxon>Ricciaceae</taxon>
        <taxon>Riccia</taxon>
    </lineage>
</organism>
<dbReference type="EMBL" id="JBHFFA010000003">
    <property type="protein sequence ID" value="KAL2635179.1"/>
    <property type="molecule type" value="Genomic_DNA"/>
</dbReference>
<keyword evidence="2" id="KW-1185">Reference proteome</keyword>
<proteinExistence type="predicted"/>
<dbReference type="SUPFAM" id="SSF57850">
    <property type="entry name" value="RING/U-box"/>
    <property type="match status" value="1"/>
</dbReference>
<dbReference type="AlphaFoldDB" id="A0ABD1YWN0"/>
<reference evidence="1 2" key="1">
    <citation type="submission" date="2024-09" db="EMBL/GenBank/DDBJ databases">
        <title>Chromosome-scale assembly of Riccia fluitans.</title>
        <authorList>
            <person name="Paukszto L."/>
            <person name="Sawicki J."/>
            <person name="Karawczyk K."/>
            <person name="Piernik-Szablinska J."/>
            <person name="Szczecinska M."/>
            <person name="Mazdziarz M."/>
        </authorList>
    </citation>
    <scope>NUCLEOTIDE SEQUENCE [LARGE SCALE GENOMIC DNA]</scope>
    <source>
        <strain evidence="1">Rf_01</strain>
        <tissue evidence="1">Aerial parts of the thallus</tissue>
    </source>
</reference>
<evidence type="ECO:0000313" key="2">
    <source>
        <dbReference type="Proteomes" id="UP001605036"/>
    </source>
</evidence>
<evidence type="ECO:0000313" key="1">
    <source>
        <dbReference type="EMBL" id="KAL2635179.1"/>
    </source>
</evidence>
<gene>
    <name evidence="1" type="ORF">R1flu_006658</name>
</gene>
<comment type="caution">
    <text evidence="1">The sequence shown here is derived from an EMBL/GenBank/DDBJ whole genome shotgun (WGS) entry which is preliminary data.</text>
</comment>
<accession>A0ABD1YWN0</accession>